<dbReference type="SMART" id="SM00028">
    <property type="entry name" value="TPR"/>
    <property type="match status" value="5"/>
</dbReference>
<dbReference type="Pfam" id="PF13432">
    <property type="entry name" value="TPR_16"/>
    <property type="match status" value="2"/>
</dbReference>
<name>A0ABY8Q5S8_9RHOB</name>
<organism evidence="3 4">
    <name type="scientific">Fuscovulum ytuae</name>
    <dbReference type="NCBI Taxonomy" id="3042299"/>
    <lineage>
        <taxon>Bacteria</taxon>
        <taxon>Pseudomonadati</taxon>
        <taxon>Pseudomonadota</taxon>
        <taxon>Alphaproteobacteria</taxon>
        <taxon>Rhodobacterales</taxon>
        <taxon>Paracoccaceae</taxon>
        <taxon>Fuscovulum</taxon>
    </lineage>
</organism>
<evidence type="ECO:0000313" key="3">
    <source>
        <dbReference type="EMBL" id="WGV15941.1"/>
    </source>
</evidence>
<dbReference type="InterPro" id="IPR011990">
    <property type="entry name" value="TPR-like_helical_dom_sf"/>
</dbReference>
<dbReference type="Gene3D" id="1.25.40.10">
    <property type="entry name" value="Tetratricopeptide repeat domain"/>
    <property type="match status" value="4"/>
</dbReference>
<dbReference type="InterPro" id="IPR019734">
    <property type="entry name" value="TPR_rpt"/>
</dbReference>
<dbReference type="EMBL" id="CP124535">
    <property type="protein sequence ID" value="WGV15941.1"/>
    <property type="molecule type" value="Genomic_DNA"/>
</dbReference>
<gene>
    <name evidence="3" type="ORF">QF092_17070</name>
</gene>
<dbReference type="PANTHER" id="PTHR12558:SF13">
    <property type="entry name" value="CELL DIVISION CYCLE PROTEIN 27 HOMOLOG"/>
    <property type="match status" value="1"/>
</dbReference>
<evidence type="ECO:0000256" key="1">
    <source>
        <dbReference type="PROSITE-ProRule" id="PRU00339"/>
    </source>
</evidence>
<feature type="region of interest" description="Disordered" evidence="2">
    <location>
        <begin position="824"/>
        <end position="871"/>
    </location>
</feature>
<sequence>MSTDRHRSSEIALLTTRRLRHRSTLSALVLAATLGLSACQSSEEKAEDHFASARTLAEAGDVDRAVVELRNVFEFAPEHRDARIFFAELLYDKGDLAGAYGQYQLLVDQHPDAFDGFIQLAEIALSQNDWDRFEANTRAAERLQPDSPVVKALTLALDYRKATEDKNDAGRSRIAEKAVEQRKQLADNPALRRILIDQISLGENPLDALPLLDEALAVQPIDYGLQELKLRLLIEKDDKDAATAQMRNMIALFPTAQNLPPMLLQWYLQQEDVDSAEAFLAERANAADGTVENNIALIEFQQRFRDADKARATLDALIIANEGKPDADLYTSLRASLRFDQGERAEAIAELEGILASATASDQTRRIKTLLAQMLNANGDSARSRILIDEVLTEDPGQVEALINRAAWRIADDRAADAIIDLRAALGQSPNDPRLLALVADAYLRDGSRDLAADSLAQAAQASGSAPDYALRYAAFLREDGRDTLAKTVLFDSWRNNRAHPGLLDALASLAVSSEDWALAAELSATMRNLENDAYAAAADQLDSAILIGQNRLDEGLSLLEARAANSPADTRWISLIVQTQIRREKTEDARRFLDDALARLPEDRDLQHQSAALDVLLSRNVEAITQYRKLLAEDPTDDLAVRSLYSLLQLAGEPQEAEAVLAAGLATNPASADLRWVKASALQQQGDYTGAIAIYEDLYAENSFNVIVANNLASLLTTMRQDPETVARAYNIARRLRGTSVPAFQDTFGRIAHLQGETLEALPYLEAAASGLPQDGSVQFHLGEVYAALGRVDEARERLSAAIALAGNASPPWRSAAEAALDTLDSPQANGTPLAEQPTAGDKTPEDDSLPAPAAQPAENAPAAAPSANP</sequence>
<reference evidence="3 4" key="1">
    <citation type="submission" date="2023-04" db="EMBL/GenBank/DDBJ databases">
        <title>YMD61, complete Genome.</title>
        <authorList>
            <person name="Zhang J."/>
        </authorList>
    </citation>
    <scope>NUCLEOTIDE SEQUENCE [LARGE SCALE GENOMIC DNA]</scope>
    <source>
        <strain evidence="3 4">YMD61</strain>
    </source>
</reference>
<proteinExistence type="predicted"/>
<keyword evidence="1" id="KW-0802">TPR repeat</keyword>
<keyword evidence="4" id="KW-1185">Reference proteome</keyword>
<evidence type="ECO:0000256" key="2">
    <source>
        <dbReference type="SAM" id="MobiDB-lite"/>
    </source>
</evidence>
<dbReference type="SUPFAM" id="SSF48452">
    <property type="entry name" value="TPR-like"/>
    <property type="match status" value="3"/>
</dbReference>
<feature type="repeat" description="TPR" evidence="1">
    <location>
        <begin position="777"/>
        <end position="810"/>
    </location>
</feature>
<dbReference type="Pfam" id="PF14559">
    <property type="entry name" value="TPR_19"/>
    <property type="match status" value="2"/>
</dbReference>
<feature type="compositionally biased region" description="Low complexity" evidence="2">
    <location>
        <begin position="852"/>
        <end position="871"/>
    </location>
</feature>
<dbReference type="Proteomes" id="UP001230978">
    <property type="component" value="Chromosome"/>
</dbReference>
<protein>
    <submittedName>
        <fullName evidence="3">Tetratricopeptide repeat protein</fullName>
    </submittedName>
</protein>
<evidence type="ECO:0000313" key="4">
    <source>
        <dbReference type="Proteomes" id="UP001230978"/>
    </source>
</evidence>
<accession>A0ABY8Q5S8</accession>
<dbReference type="PROSITE" id="PS50005">
    <property type="entry name" value="TPR"/>
    <property type="match status" value="1"/>
</dbReference>
<dbReference type="RefSeq" id="WP_281465797.1">
    <property type="nucleotide sequence ID" value="NZ_CP124535.1"/>
</dbReference>
<dbReference type="PANTHER" id="PTHR12558">
    <property type="entry name" value="CELL DIVISION CYCLE 16,23,27"/>
    <property type="match status" value="1"/>
</dbReference>